<dbReference type="PANTHER" id="PTHR44019">
    <property type="entry name" value="WD REPEAT-CONTAINING PROTEIN 55"/>
    <property type="match status" value="1"/>
</dbReference>
<name>A0A1B9GSZ5_9TREE</name>
<protein>
    <submittedName>
        <fullName evidence="4">Uncharacterized protein</fullName>
    </submittedName>
</protein>
<dbReference type="Pfam" id="PF00400">
    <property type="entry name" value="WD40"/>
    <property type="match status" value="2"/>
</dbReference>
<dbReference type="EMBL" id="KI669501">
    <property type="protein sequence ID" value="OCF34194.1"/>
    <property type="molecule type" value="Genomic_DNA"/>
</dbReference>
<dbReference type="AlphaFoldDB" id="A0A1B9GSZ5"/>
<gene>
    <name evidence="4" type="ORF">I316_04144</name>
</gene>
<organism evidence="4 5">
    <name type="scientific">Kwoniella heveanensis BCC8398</name>
    <dbReference type="NCBI Taxonomy" id="1296120"/>
    <lineage>
        <taxon>Eukaryota</taxon>
        <taxon>Fungi</taxon>
        <taxon>Dikarya</taxon>
        <taxon>Basidiomycota</taxon>
        <taxon>Agaricomycotina</taxon>
        <taxon>Tremellomycetes</taxon>
        <taxon>Tremellales</taxon>
        <taxon>Cryptococcaceae</taxon>
        <taxon>Kwoniella</taxon>
    </lineage>
</organism>
<proteinExistence type="predicted"/>
<dbReference type="STRING" id="1296120.A0A1B9GSZ5"/>
<accession>A0A1B9GSZ5</accession>
<dbReference type="SUPFAM" id="SSF50978">
    <property type="entry name" value="WD40 repeat-like"/>
    <property type="match status" value="1"/>
</dbReference>
<evidence type="ECO:0000313" key="4">
    <source>
        <dbReference type="EMBL" id="OCF34194.1"/>
    </source>
</evidence>
<evidence type="ECO:0000256" key="1">
    <source>
        <dbReference type="ARBA" id="ARBA00022574"/>
    </source>
</evidence>
<reference evidence="4 5" key="1">
    <citation type="submission" date="2013-07" db="EMBL/GenBank/DDBJ databases">
        <title>The Genome Sequence of Cryptococcus heveanensis BCC8398.</title>
        <authorList>
            <consortium name="The Broad Institute Genome Sequencing Platform"/>
            <person name="Cuomo C."/>
            <person name="Litvintseva A."/>
            <person name="Chen Y."/>
            <person name="Heitman J."/>
            <person name="Sun S."/>
            <person name="Springer D."/>
            <person name="Dromer F."/>
            <person name="Young S.K."/>
            <person name="Zeng Q."/>
            <person name="Gargeya S."/>
            <person name="Fitzgerald M."/>
            <person name="Abouelleil A."/>
            <person name="Alvarado L."/>
            <person name="Berlin A.M."/>
            <person name="Chapman S.B."/>
            <person name="Dewar J."/>
            <person name="Goldberg J."/>
            <person name="Griggs A."/>
            <person name="Gujja S."/>
            <person name="Hansen M."/>
            <person name="Howarth C."/>
            <person name="Imamovic A."/>
            <person name="Larimer J."/>
            <person name="McCowan C."/>
            <person name="Murphy C."/>
            <person name="Pearson M."/>
            <person name="Priest M."/>
            <person name="Roberts A."/>
            <person name="Saif S."/>
            <person name="Shea T."/>
            <person name="Sykes S."/>
            <person name="Wortman J."/>
            <person name="Nusbaum C."/>
            <person name="Birren B."/>
        </authorList>
    </citation>
    <scope>NUCLEOTIDE SEQUENCE [LARGE SCALE GENOMIC DNA]</scope>
    <source>
        <strain evidence="4 5">BCC8398</strain>
    </source>
</reference>
<evidence type="ECO:0000256" key="3">
    <source>
        <dbReference type="SAM" id="MobiDB-lite"/>
    </source>
</evidence>
<dbReference type="InterPro" id="IPR015943">
    <property type="entry name" value="WD40/YVTN_repeat-like_dom_sf"/>
</dbReference>
<evidence type="ECO:0000313" key="5">
    <source>
        <dbReference type="Proteomes" id="UP000092666"/>
    </source>
</evidence>
<evidence type="ECO:0000256" key="2">
    <source>
        <dbReference type="ARBA" id="ARBA00022737"/>
    </source>
</evidence>
<keyword evidence="1" id="KW-0853">WD repeat</keyword>
<feature type="region of interest" description="Disordered" evidence="3">
    <location>
        <begin position="64"/>
        <end position="86"/>
    </location>
</feature>
<dbReference type="SMART" id="SM00320">
    <property type="entry name" value="WD40"/>
    <property type="match status" value="3"/>
</dbReference>
<dbReference type="InterPro" id="IPR036322">
    <property type="entry name" value="WD40_repeat_dom_sf"/>
</dbReference>
<dbReference type="InterPro" id="IPR050505">
    <property type="entry name" value="WDR55/POC1"/>
</dbReference>
<dbReference type="OrthoDB" id="1932312at2759"/>
<dbReference type="Proteomes" id="UP000092666">
    <property type="component" value="Unassembled WGS sequence"/>
</dbReference>
<keyword evidence="2" id="KW-0677">Repeat</keyword>
<dbReference type="PANTHER" id="PTHR44019:SF8">
    <property type="entry name" value="POC1 CENTRIOLAR PROTEIN HOMOLOG"/>
    <property type="match status" value="1"/>
</dbReference>
<sequence>MPDPLQSLVAHYLSTNYPSVLPSFLEASHLPAPDPSNPPTPDLRTLVEDYLSSRLAEDLHNASLGQGDTEMGADTDMGPANDGSWRGWTHKEMMKVTMDPRVKLEGVKRNIEGVSAMNLLTVGEAKLPKRVFDTSTASYVASYPSSIITTSVDKTLKIIDYHTGEVDRILEPHKAAVLSFAIHPLNPRYLLTGSMDGTTVLTDLITNEPLQTFRSQKFVVRVAFSADGRYMATASYDHHIVLYHAVGPATPEPLSEDDIPLDESDDPLLASEPMLRYEEVHRVKVDSNPESIIFHPQSTYLMYTVRSSHLLYYLRLHQPSGSPLGPRSWETITKSFNPHPMDNHVSFSVLNMALHPSGKIIACQTGDHRGNAGERILLYGVEPEETERLGVLWTGSEGDNFVLPRMAWLPDGSGIVTTTPNGYLNLLTLAGETRSSVKIHGASNLGQASSDVVRDCVVVPVSGPASSDEDMQGGADVSTGWEVISVGYDRQVRISR</sequence>
<reference evidence="5" key="2">
    <citation type="submission" date="2013-12" db="EMBL/GenBank/DDBJ databases">
        <title>Evolution of pathogenesis and genome organization in the Tremellales.</title>
        <authorList>
            <person name="Cuomo C."/>
            <person name="Litvintseva A."/>
            <person name="Heitman J."/>
            <person name="Chen Y."/>
            <person name="Sun S."/>
            <person name="Springer D."/>
            <person name="Dromer F."/>
            <person name="Young S."/>
            <person name="Zeng Q."/>
            <person name="Chapman S."/>
            <person name="Gujja S."/>
            <person name="Saif S."/>
            <person name="Birren B."/>
        </authorList>
    </citation>
    <scope>NUCLEOTIDE SEQUENCE [LARGE SCALE GENOMIC DNA]</scope>
    <source>
        <strain evidence="5">BCC8398</strain>
    </source>
</reference>
<dbReference type="Gene3D" id="2.130.10.10">
    <property type="entry name" value="YVTN repeat-like/Quinoprotein amine dehydrogenase"/>
    <property type="match status" value="1"/>
</dbReference>
<dbReference type="InterPro" id="IPR001680">
    <property type="entry name" value="WD40_rpt"/>
</dbReference>
<keyword evidence="5" id="KW-1185">Reference proteome</keyword>